<dbReference type="GO" id="GO:0006633">
    <property type="term" value="P:fatty acid biosynthetic process"/>
    <property type="evidence" value="ECO:0007669"/>
    <property type="project" value="UniProtKB-KW"/>
</dbReference>
<protein>
    <recommendedName>
        <fullName evidence="12">Enoyl-[acyl-carrier-protein] reductase, mitochondrial</fullName>
        <ecNumber evidence="11">1.3.1.104</ecNumber>
    </recommendedName>
    <alternativeName>
        <fullName evidence="13">2-enoyl thioester reductase</fullName>
    </alternativeName>
</protein>
<keyword evidence="15" id="KW-1185">Reference proteome</keyword>
<keyword evidence="4" id="KW-0276">Fatty acid metabolism</keyword>
<dbReference type="Gene3D" id="3.90.180.10">
    <property type="entry name" value="Medium-chain alcohol dehydrogenases, catalytic domain"/>
    <property type="match status" value="1"/>
</dbReference>
<evidence type="ECO:0000256" key="9">
    <source>
        <dbReference type="ARBA" id="ARBA00023128"/>
    </source>
</evidence>
<keyword evidence="10" id="KW-0275">Fatty acid biosynthesis</keyword>
<proteinExistence type="inferred from homology"/>
<dbReference type="WBParaSite" id="PSU_v2.g8839.t1">
    <property type="protein sequence ID" value="PSU_v2.g8839.t1"/>
    <property type="gene ID" value="PSU_v2.g8839"/>
</dbReference>
<evidence type="ECO:0000256" key="7">
    <source>
        <dbReference type="ARBA" id="ARBA00023002"/>
    </source>
</evidence>
<dbReference type="SMART" id="SM00829">
    <property type="entry name" value="PKS_ER"/>
    <property type="match status" value="1"/>
</dbReference>
<dbReference type="Pfam" id="PF00107">
    <property type="entry name" value="ADH_zinc_N"/>
    <property type="match status" value="1"/>
</dbReference>
<dbReference type="CDD" id="cd08290">
    <property type="entry name" value="ETR"/>
    <property type="match status" value="1"/>
</dbReference>
<evidence type="ECO:0000256" key="12">
    <source>
        <dbReference type="ARBA" id="ARBA00041058"/>
    </source>
</evidence>
<evidence type="ECO:0000313" key="15">
    <source>
        <dbReference type="Proteomes" id="UP000887577"/>
    </source>
</evidence>
<dbReference type="SUPFAM" id="SSF51735">
    <property type="entry name" value="NAD(P)-binding Rossmann-fold domains"/>
    <property type="match status" value="1"/>
</dbReference>
<evidence type="ECO:0000256" key="2">
    <source>
        <dbReference type="ARBA" id="ARBA00010371"/>
    </source>
</evidence>
<comment type="subcellular location">
    <subcellularLocation>
        <location evidence="1">Mitochondrion</location>
    </subcellularLocation>
</comment>
<keyword evidence="5" id="KW-0521">NADP</keyword>
<dbReference type="InterPro" id="IPR013149">
    <property type="entry name" value="ADH-like_C"/>
</dbReference>
<name>A0A914ZA89_9BILA</name>
<evidence type="ECO:0000256" key="10">
    <source>
        <dbReference type="ARBA" id="ARBA00023160"/>
    </source>
</evidence>
<evidence type="ECO:0000256" key="11">
    <source>
        <dbReference type="ARBA" id="ARBA00038963"/>
    </source>
</evidence>
<dbReference type="SUPFAM" id="SSF50129">
    <property type="entry name" value="GroES-like"/>
    <property type="match status" value="1"/>
</dbReference>
<evidence type="ECO:0000256" key="4">
    <source>
        <dbReference type="ARBA" id="ARBA00022832"/>
    </source>
</evidence>
<keyword evidence="9" id="KW-0496">Mitochondrion</keyword>
<dbReference type="PANTHER" id="PTHR43981:SF1">
    <property type="entry name" value="ENOYL-[ACYL-CARRIER-PROTEIN] REDUCTASE, MITOCHONDRIAL"/>
    <property type="match status" value="1"/>
</dbReference>
<evidence type="ECO:0000256" key="6">
    <source>
        <dbReference type="ARBA" id="ARBA00022946"/>
    </source>
</evidence>
<dbReference type="AlphaFoldDB" id="A0A914ZA89"/>
<evidence type="ECO:0000256" key="8">
    <source>
        <dbReference type="ARBA" id="ARBA00023098"/>
    </source>
</evidence>
<dbReference type="GO" id="GO:0141148">
    <property type="term" value="F:enoyl-[acyl-carrier-protein] reductase (NADPH) activity"/>
    <property type="evidence" value="ECO:0007669"/>
    <property type="project" value="UniProtKB-EC"/>
</dbReference>
<dbReference type="EC" id="1.3.1.104" evidence="11"/>
<evidence type="ECO:0000259" key="14">
    <source>
        <dbReference type="SMART" id="SM00829"/>
    </source>
</evidence>
<organism evidence="15 16">
    <name type="scientific">Panagrolaimus superbus</name>
    <dbReference type="NCBI Taxonomy" id="310955"/>
    <lineage>
        <taxon>Eukaryota</taxon>
        <taxon>Metazoa</taxon>
        <taxon>Ecdysozoa</taxon>
        <taxon>Nematoda</taxon>
        <taxon>Chromadorea</taxon>
        <taxon>Rhabditida</taxon>
        <taxon>Tylenchina</taxon>
        <taxon>Panagrolaimomorpha</taxon>
        <taxon>Panagrolaimoidea</taxon>
        <taxon>Panagrolaimidae</taxon>
        <taxon>Panagrolaimus</taxon>
    </lineage>
</organism>
<evidence type="ECO:0000256" key="3">
    <source>
        <dbReference type="ARBA" id="ARBA00022516"/>
    </source>
</evidence>
<reference evidence="16" key="1">
    <citation type="submission" date="2022-11" db="UniProtKB">
        <authorList>
            <consortium name="WormBaseParasite"/>
        </authorList>
    </citation>
    <scope>IDENTIFICATION</scope>
</reference>
<keyword evidence="7" id="KW-0560">Oxidoreductase</keyword>
<dbReference type="PANTHER" id="PTHR43981">
    <property type="entry name" value="ENOYL-[ACYL-CARRIER-PROTEIN] REDUCTASE, MITOCHONDRIAL"/>
    <property type="match status" value="1"/>
</dbReference>
<dbReference type="InterPro" id="IPR020843">
    <property type="entry name" value="ER"/>
</dbReference>
<sequence length="354" mass="38901">MQLLYFSARRMSTLISRALTITKLGDPRKVLELQKTHVSTKLAEKEVLIKWLASPINPLDINKIEGAYPGSESPKIGGSEAVGVVEKAGASSTFQPGDSVIPIGMGGDLWSEYDVVEDENLIKIRSNIDLISAATLLINPPTAYVMLKHFVDLNPGDYIIQNSANSGVGRAVIEIANAWGYKSINLIRDRPNVDELKADLKKIGANFVFTEEEFRKENRKISSEFDIKLALNGVGGRSALAISAVLTPGGTIVTYGGMSKKPAEIPTSAFVFKGIRAFGVAVGKWMCIEENRPLVDQMFDELQDLIVQGKLHPPPVETHDLENFQDAIDRTLEGKNPKQVLLIHPDYKKFMAKL</sequence>
<keyword evidence="3" id="KW-0444">Lipid biosynthesis</keyword>
<keyword evidence="6" id="KW-0809">Transit peptide</keyword>
<dbReference type="GO" id="GO:0005739">
    <property type="term" value="C:mitochondrion"/>
    <property type="evidence" value="ECO:0007669"/>
    <property type="project" value="UniProtKB-SubCell"/>
</dbReference>
<accession>A0A914ZA89</accession>
<dbReference type="Pfam" id="PF08240">
    <property type="entry name" value="ADH_N"/>
    <property type="match status" value="1"/>
</dbReference>
<evidence type="ECO:0000256" key="1">
    <source>
        <dbReference type="ARBA" id="ARBA00004173"/>
    </source>
</evidence>
<keyword evidence="8" id="KW-0443">Lipid metabolism</keyword>
<feature type="domain" description="Enoyl reductase (ER)" evidence="14">
    <location>
        <begin position="26"/>
        <end position="341"/>
    </location>
</feature>
<evidence type="ECO:0000256" key="13">
    <source>
        <dbReference type="ARBA" id="ARBA00042123"/>
    </source>
</evidence>
<comment type="similarity">
    <text evidence="2">Belongs to the zinc-containing alcohol dehydrogenase family. Quinone oxidoreductase subfamily.</text>
</comment>
<dbReference type="InterPro" id="IPR011032">
    <property type="entry name" value="GroES-like_sf"/>
</dbReference>
<dbReference type="InterPro" id="IPR013154">
    <property type="entry name" value="ADH-like_N"/>
</dbReference>
<evidence type="ECO:0000256" key="5">
    <source>
        <dbReference type="ARBA" id="ARBA00022857"/>
    </source>
</evidence>
<evidence type="ECO:0000313" key="16">
    <source>
        <dbReference type="WBParaSite" id="PSU_v2.g8839.t1"/>
    </source>
</evidence>
<dbReference type="InterPro" id="IPR036291">
    <property type="entry name" value="NAD(P)-bd_dom_sf"/>
</dbReference>
<dbReference type="InterPro" id="IPR051034">
    <property type="entry name" value="Mito_Enoyl-ACP_Reductase"/>
</dbReference>
<dbReference type="Gene3D" id="3.40.50.720">
    <property type="entry name" value="NAD(P)-binding Rossmann-like Domain"/>
    <property type="match status" value="1"/>
</dbReference>
<dbReference type="Proteomes" id="UP000887577">
    <property type="component" value="Unplaced"/>
</dbReference>